<evidence type="ECO:0000256" key="1">
    <source>
        <dbReference type="ARBA" id="ARBA00004903"/>
    </source>
</evidence>
<keyword evidence="4 8" id="KW-0554">One-carbon metabolism</keyword>
<comment type="function">
    <text evidence="7 8">Key enzyme in folate metabolism. Catalyzes an essential reaction for de novo glycine and purine synthesis, and for DNA precursor synthesis.</text>
</comment>
<evidence type="ECO:0000256" key="7">
    <source>
        <dbReference type="ARBA" id="ARBA00025067"/>
    </source>
</evidence>
<evidence type="ECO:0000256" key="5">
    <source>
        <dbReference type="ARBA" id="ARBA00022857"/>
    </source>
</evidence>
<keyword evidence="5 8" id="KW-0521">NADP</keyword>
<evidence type="ECO:0000256" key="2">
    <source>
        <dbReference type="ARBA" id="ARBA00009539"/>
    </source>
</evidence>
<comment type="catalytic activity">
    <reaction evidence="8">
        <text>(6S)-5,6,7,8-tetrahydrofolate + NADP(+) = 7,8-dihydrofolate + NADPH + H(+)</text>
        <dbReference type="Rhea" id="RHEA:15009"/>
        <dbReference type="ChEBI" id="CHEBI:15378"/>
        <dbReference type="ChEBI" id="CHEBI:57451"/>
        <dbReference type="ChEBI" id="CHEBI:57453"/>
        <dbReference type="ChEBI" id="CHEBI:57783"/>
        <dbReference type="ChEBI" id="CHEBI:58349"/>
        <dbReference type="EC" id="1.5.1.3"/>
    </reaction>
</comment>
<dbReference type="InterPro" id="IPR024072">
    <property type="entry name" value="DHFR-like_dom_sf"/>
</dbReference>
<dbReference type="PANTHER" id="PTHR48069">
    <property type="entry name" value="DIHYDROFOLATE REDUCTASE"/>
    <property type="match status" value="1"/>
</dbReference>
<name>A0ABN1H1I4_9CAUL</name>
<comment type="similarity">
    <text evidence="2 8 9">Belongs to the dihydrofolate reductase family.</text>
</comment>
<dbReference type="InterPro" id="IPR017925">
    <property type="entry name" value="DHFR_CS"/>
</dbReference>
<evidence type="ECO:0000313" key="11">
    <source>
        <dbReference type="EMBL" id="GAA0626098.1"/>
    </source>
</evidence>
<comment type="pathway">
    <text evidence="1 8">Cofactor biosynthesis; tetrahydrofolate biosynthesis; 5,6,7,8-tetrahydrofolate from 7,8-dihydrofolate: step 1/1.</text>
</comment>
<evidence type="ECO:0000259" key="10">
    <source>
        <dbReference type="PROSITE" id="PS51330"/>
    </source>
</evidence>
<sequence>MTVPSVVIVVARGSNGVIGRDGDLPWRLRSDLQRFKAITIGKPCIMGRKTWESLPLKPLPGRLNVVLTRDEGWGDEGEAKGALVCRTLDEAVEIAREQAEDDGVDEVCVIGGAALFEAVLPRAKRLYITEVDAAPDGDVLFPAFDEAQWTEVASEAHPAGEKDDHAFTFRTLERR</sequence>
<dbReference type="SUPFAM" id="SSF53597">
    <property type="entry name" value="Dihydrofolate reductase-like"/>
    <property type="match status" value="1"/>
</dbReference>
<accession>A0ABN1H1I4</accession>
<dbReference type="EC" id="1.5.1.3" evidence="3 8"/>
<feature type="domain" description="DHFR" evidence="10">
    <location>
        <begin position="5"/>
        <end position="174"/>
    </location>
</feature>
<dbReference type="Pfam" id="PF00186">
    <property type="entry name" value="DHFR_1"/>
    <property type="match status" value="1"/>
</dbReference>
<dbReference type="PROSITE" id="PS51330">
    <property type="entry name" value="DHFR_2"/>
    <property type="match status" value="1"/>
</dbReference>
<evidence type="ECO:0000313" key="12">
    <source>
        <dbReference type="Proteomes" id="UP001501352"/>
    </source>
</evidence>
<dbReference type="PROSITE" id="PS00075">
    <property type="entry name" value="DHFR_1"/>
    <property type="match status" value="1"/>
</dbReference>
<dbReference type="InterPro" id="IPR012259">
    <property type="entry name" value="DHFR"/>
</dbReference>
<dbReference type="PANTHER" id="PTHR48069:SF3">
    <property type="entry name" value="DIHYDROFOLATE REDUCTASE"/>
    <property type="match status" value="1"/>
</dbReference>
<evidence type="ECO:0000256" key="3">
    <source>
        <dbReference type="ARBA" id="ARBA00012856"/>
    </source>
</evidence>
<keyword evidence="6 8" id="KW-0560">Oxidoreductase</keyword>
<dbReference type="Proteomes" id="UP001501352">
    <property type="component" value="Unassembled WGS sequence"/>
</dbReference>
<dbReference type="PIRSF" id="PIRSF000194">
    <property type="entry name" value="DHFR"/>
    <property type="match status" value="1"/>
</dbReference>
<dbReference type="EMBL" id="BAAAGA010000005">
    <property type="protein sequence ID" value="GAA0626098.1"/>
    <property type="molecule type" value="Genomic_DNA"/>
</dbReference>
<dbReference type="CDD" id="cd00209">
    <property type="entry name" value="DHFR"/>
    <property type="match status" value="1"/>
</dbReference>
<evidence type="ECO:0000256" key="4">
    <source>
        <dbReference type="ARBA" id="ARBA00022563"/>
    </source>
</evidence>
<proteinExistence type="inferred from homology"/>
<dbReference type="RefSeq" id="WP_343793997.1">
    <property type="nucleotide sequence ID" value="NZ_BAAAGA010000005.1"/>
</dbReference>
<evidence type="ECO:0000256" key="9">
    <source>
        <dbReference type="RuleBase" id="RU004474"/>
    </source>
</evidence>
<protein>
    <recommendedName>
        <fullName evidence="3 8">Dihydrofolate reductase</fullName>
        <ecNumber evidence="3 8">1.5.1.3</ecNumber>
    </recommendedName>
</protein>
<reference evidence="11 12" key="1">
    <citation type="journal article" date="2019" name="Int. J. Syst. Evol. Microbiol.">
        <title>The Global Catalogue of Microorganisms (GCM) 10K type strain sequencing project: providing services to taxonomists for standard genome sequencing and annotation.</title>
        <authorList>
            <consortium name="The Broad Institute Genomics Platform"/>
            <consortium name="The Broad Institute Genome Sequencing Center for Infectious Disease"/>
            <person name="Wu L."/>
            <person name="Ma J."/>
        </authorList>
    </citation>
    <scope>NUCLEOTIDE SEQUENCE [LARGE SCALE GENOMIC DNA]</scope>
    <source>
        <strain evidence="11 12">JCM 12928</strain>
    </source>
</reference>
<evidence type="ECO:0000256" key="6">
    <source>
        <dbReference type="ARBA" id="ARBA00023002"/>
    </source>
</evidence>
<evidence type="ECO:0000256" key="8">
    <source>
        <dbReference type="PIRNR" id="PIRNR000194"/>
    </source>
</evidence>
<organism evidence="11 12">
    <name type="scientific">Brevundimonas kwangchunensis</name>
    <dbReference type="NCBI Taxonomy" id="322163"/>
    <lineage>
        <taxon>Bacteria</taxon>
        <taxon>Pseudomonadati</taxon>
        <taxon>Pseudomonadota</taxon>
        <taxon>Alphaproteobacteria</taxon>
        <taxon>Caulobacterales</taxon>
        <taxon>Caulobacteraceae</taxon>
        <taxon>Brevundimonas</taxon>
    </lineage>
</organism>
<keyword evidence="12" id="KW-1185">Reference proteome</keyword>
<comment type="caution">
    <text evidence="11">The sequence shown here is derived from an EMBL/GenBank/DDBJ whole genome shotgun (WGS) entry which is preliminary data.</text>
</comment>
<dbReference type="Gene3D" id="3.40.430.10">
    <property type="entry name" value="Dihydrofolate Reductase, subunit A"/>
    <property type="match status" value="1"/>
</dbReference>
<dbReference type="PRINTS" id="PR00070">
    <property type="entry name" value="DHFR"/>
</dbReference>
<dbReference type="InterPro" id="IPR001796">
    <property type="entry name" value="DHFR_dom"/>
</dbReference>
<gene>
    <name evidence="11" type="ORF">GCM10009422_23550</name>
</gene>